<dbReference type="AlphaFoldDB" id="A0A2G5T8G2"/>
<comment type="caution">
    <text evidence="2">The sequence shown here is derived from an EMBL/GenBank/DDBJ whole genome shotgun (WGS) entry which is preliminary data.</text>
</comment>
<organism evidence="2 3">
    <name type="scientific">Caenorhabditis nigoni</name>
    <dbReference type="NCBI Taxonomy" id="1611254"/>
    <lineage>
        <taxon>Eukaryota</taxon>
        <taxon>Metazoa</taxon>
        <taxon>Ecdysozoa</taxon>
        <taxon>Nematoda</taxon>
        <taxon>Chromadorea</taxon>
        <taxon>Rhabditida</taxon>
        <taxon>Rhabditina</taxon>
        <taxon>Rhabditomorpha</taxon>
        <taxon>Rhabditoidea</taxon>
        <taxon>Rhabditidae</taxon>
        <taxon>Peloderinae</taxon>
        <taxon>Caenorhabditis</taxon>
    </lineage>
</organism>
<gene>
    <name evidence="2" type="primary">Cnig_chr_V.g17092</name>
    <name evidence="2" type="ORF">B9Z55_017092</name>
</gene>
<feature type="chain" id="PRO_5013620016" evidence="1">
    <location>
        <begin position="21"/>
        <end position="101"/>
    </location>
</feature>
<evidence type="ECO:0000313" key="3">
    <source>
        <dbReference type="Proteomes" id="UP000230233"/>
    </source>
</evidence>
<evidence type="ECO:0000256" key="1">
    <source>
        <dbReference type="SAM" id="SignalP"/>
    </source>
</evidence>
<dbReference type="EMBL" id="PDUG01000005">
    <property type="protein sequence ID" value="PIC23366.1"/>
    <property type="molecule type" value="Genomic_DNA"/>
</dbReference>
<dbReference type="PANTHER" id="PTHR35575">
    <property type="entry name" value="PROTEIN CBG23599-RELATED"/>
    <property type="match status" value="1"/>
</dbReference>
<proteinExistence type="predicted"/>
<dbReference type="OrthoDB" id="10391317at2759"/>
<reference evidence="3" key="1">
    <citation type="submission" date="2017-10" db="EMBL/GenBank/DDBJ databases">
        <title>Rapid genome shrinkage in a self-fertile nematode reveals novel sperm competition proteins.</title>
        <authorList>
            <person name="Yin D."/>
            <person name="Schwarz E.M."/>
            <person name="Thomas C.G."/>
            <person name="Felde R.L."/>
            <person name="Korf I.F."/>
            <person name="Cutter A.D."/>
            <person name="Schartner C.M."/>
            <person name="Ralston E.J."/>
            <person name="Meyer B.J."/>
            <person name="Haag E.S."/>
        </authorList>
    </citation>
    <scope>NUCLEOTIDE SEQUENCE [LARGE SCALE GENOMIC DNA]</scope>
    <source>
        <strain evidence="3">JU1422</strain>
    </source>
</reference>
<protein>
    <submittedName>
        <fullName evidence="2">Uncharacterized protein</fullName>
    </submittedName>
</protein>
<keyword evidence="1" id="KW-0732">Signal</keyword>
<evidence type="ECO:0000313" key="2">
    <source>
        <dbReference type="EMBL" id="PIC23366.1"/>
    </source>
</evidence>
<dbReference type="PANTHER" id="PTHR35575:SF1">
    <property type="entry name" value="EXTENSIN-RELATED"/>
    <property type="match status" value="1"/>
</dbReference>
<feature type="signal peptide" evidence="1">
    <location>
        <begin position="1"/>
        <end position="20"/>
    </location>
</feature>
<dbReference type="Proteomes" id="UP000230233">
    <property type="component" value="Chromosome V"/>
</dbReference>
<sequence>MRSIIIYLALLVILAQCGYTEDSYPTTPSYLLPKTYPSTFTYFEVPISLPASGVSGYYTEDDFETSTVSSFRGRAKARAARNHKFHRRALQPIRRFRMRKH</sequence>
<accession>A0A2G5T8G2</accession>
<keyword evidence="3" id="KW-1185">Reference proteome</keyword>
<name>A0A2G5T8G2_9PELO</name>